<evidence type="ECO:0000313" key="4">
    <source>
        <dbReference type="Proteomes" id="UP001055303"/>
    </source>
</evidence>
<organism evidence="2 3">
    <name type="scientific">Methylobacterium dankookense</name>
    <dbReference type="NCBI Taxonomy" id="560405"/>
    <lineage>
        <taxon>Bacteria</taxon>
        <taxon>Pseudomonadati</taxon>
        <taxon>Pseudomonadota</taxon>
        <taxon>Alphaproteobacteria</taxon>
        <taxon>Hyphomicrobiales</taxon>
        <taxon>Methylobacteriaceae</taxon>
        <taxon>Methylobacterium</taxon>
    </lineage>
</organism>
<name>A0A564FSF2_9HYPH</name>
<sequence>MTSGYSYVLVQDAFHWFELVHKPYLAEQLSRMLSKITAARCVGIAR</sequence>
<gene>
    <name evidence="1" type="ORF">IFDJLNFL_2233</name>
    <name evidence="2" type="ORF">MTDSW087_00005</name>
</gene>
<dbReference type="AlphaFoldDB" id="A0A564FSF2"/>
<evidence type="ECO:0000313" key="2">
    <source>
        <dbReference type="EMBL" id="VUF10341.1"/>
    </source>
</evidence>
<evidence type="ECO:0000313" key="3">
    <source>
        <dbReference type="Proteomes" id="UP000401717"/>
    </source>
</evidence>
<dbReference type="Proteomes" id="UP001055303">
    <property type="component" value="Unassembled WGS sequence"/>
</dbReference>
<proteinExistence type="predicted"/>
<evidence type="ECO:0000313" key="1">
    <source>
        <dbReference type="EMBL" id="GJD56338.1"/>
    </source>
</evidence>
<protein>
    <submittedName>
        <fullName evidence="2">Uncharacterized protein</fullName>
    </submittedName>
</protein>
<reference evidence="1" key="2">
    <citation type="journal article" date="2021" name="Front. Microbiol.">
        <title>Comprehensive Comparative Genomics and Phenotyping of Methylobacterium Species.</title>
        <authorList>
            <person name="Alessa O."/>
            <person name="Ogura Y."/>
            <person name="Fujitani Y."/>
            <person name="Takami H."/>
            <person name="Hayashi T."/>
            <person name="Sahin N."/>
            <person name="Tani A."/>
        </authorList>
    </citation>
    <scope>NUCLEOTIDE SEQUENCE</scope>
    <source>
        <strain evidence="1">DSM 22415</strain>
    </source>
</reference>
<dbReference type="EMBL" id="CABFVH010000001">
    <property type="protein sequence ID" value="VUF10341.1"/>
    <property type="molecule type" value="Genomic_DNA"/>
</dbReference>
<dbReference type="EMBL" id="BPQI01000057">
    <property type="protein sequence ID" value="GJD56338.1"/>
    <property type="molecule type" value="Genomic_DNA"/>
</dbReference>
<reference evidence="1" key="3">
    <citation type="submission" date="2021-08" db="EMBL/GenBank/DDBJ databases">
        <authorList>
            <person name="Tani A."/>
            <person name="Ola A."/>
            <person name="Ogura Y."/>
            <person name="Katsura K."/>
            <person name="Hayashi T."/>
        </authorList>
    </citation>
    <scope>NUCLEOTIDE SEQUENCE</scope>
    <source>
        <strain evidence="1">DSM 22415</strain>
    </source>
</reference>
<reference evidence="2 3" key="1">
    <citation type="submission" date="2019-06" db="EMBL/GenBank/DDBJ databases">
        <authorList>
            <person name="Rodrigo-Torres L."/>
            <person name="Arahal R. D."/>
            <person name="Lucena T."/>
        </authorList>
    </citation>
    <scope>NUCLEOTIDE SEQUENCE [LARGE SCALE GENOMIC DNA]</scope>
    <source>
        <strain evidence="2 3">SW08-7</strain>
    </source>
</reference>
<keyword evidence="4" id="KW-1185">Reference proteome</keyword>
<dbReference type="Proteomes" id="UP000401717">
    <property type="component" value="Unassembled WGS sequence"/>
</dbReference>
<accession>A0A564FSF2</accession>